<evidence type="ECO:0000256" key="2">
    <source>
        <dbReference type="ARBA" id="ARBA00024179"/>
    </source>
</evidence>
<dbReference type="Pfam" id="PF02358">
    <property type="entry name" value="Trehalose_PPase"/>
    <property type="match status" value="1"/>
</dbReference>
<dbReference type="PANTHER" id="PTHR43768">
    <property type="entry name" value="TREHALOSE 6-PHOSPHATE PHOSPHATASE"/>
    <property type="match status" value="1"/>
</dbReference>
<dbReference type="AlphaFoldDB" id="A0A5B7WQR0"/>
<accession>A0A5B7WQR0</accession>
<evidence type="ECO:0000313" key="5">
    <source>
        <dbReference type="Proteomes" id="UP000307000"/>
    </source>
</evidence>
<comment type="similarity">
    <text evidence="3">Belongs to the trehalose phosphatase family.</text>
</comment>
<proteinExistence type="inferred from homology"/>
<sequence>MDGSLVSALSPELRRALTGLSGTSPLVIALDFDGTMSPLVDRPEDARPLPASAAAAQLLAGLPGVITALISGRDLRSLEAVYPAPRPQVLIGSHGAERVLPEFLNTDAQHIDLDAQQEQLLQDTTQILGEISDAFDGTSLEYKPASTVLHIRQADPVTGQAALDEAYRQLQAVSGLRLLAGKAVLEASVLKTTKGQALQWLRTVTGAQSLIFVGDDVTDEDGFNALGEGDLGIKVGAGQTAAHFRIDAPADLPELLEYLVELRS</sequence>
<keyword evidence="5" id="KW-1185">Reference proteome</keyword>
<comment type="pathway">
    <text evidence="3">Glycan biosynthesis; trehalose biosynthesis.</text>
</comment>
<comment type="catalytic activity">
    <reaction evidence="3">
        <text>alpha,alpha-trehalose 6-phosphate + H2O = alpha,alpha-trehalose + phosphate</text>
        <dbReference type="Rhea" id="RHEA:23420"/>
        <dbReference type="ChEBI" id="CHEBI:15377"/>
        <dbReference type="ChEBI" id="CHEBI:16551"/>
        <dbReference type="ChEBI" id="CHEBI:43474"/>
        <dbReference type="ChEBI" id="CHEBI:58429"/>
        <dbReference type="EC" id="3.1.3.12"/>
    </reaction>
</comment>
<dbReference type="Gene3D" id="3.30.70.1020">
    <property type="entry name" value="Trehalose-6-phosphate phosphatase related protein, domain 2"/>
    <property type="match status" value="1"/>
</dbReference>
<keyword evidence="3" id="KW-0460">Magnesium</keyword>
<name>A0A5B7WQR0_9MICC</name>
<keyword evidence="3" id="KW-0479">Metal-binding</keyword>
<comment type="function">
    <text evidence="2 3">Removes the phosphate from trehalose 6-phosphate to produce free trehalose.</text>
</comment>
<gene>
    <name evidence="4" type="primary">otsB</name>
    <name evidence="4" type="ORF">GcLGCM259_0441</name>
</gene>
<dbReference type="InterPro" id="IPR036412">
    <property type="entry name" value="HAD-like_sf"/>
</dbReference>
<dbReference type="PANTHER" id="PTHR43768:SF3">
    <property type="entry name" value="TREHALOSE 6-PHOSPHATE PHOSPHATASE"/>
    <property type="match status" value="1"/>
</dbReference>
<dbReference type="Proteomes" id="UP000307000">
    <property type="component" value="Chromosome"/>
</dbReference>
<protein>
    <recommendedName>
        <fullName evidence="3">Trehalose 6-phosphate phosphatase</fullName>
        <ecNumber evidence="3">3.1.3.12</ecNumber>
    </recommendedName>
</protein>
<dbReference type="GO" id="GO:0005992">
    <property type="term" value="P:trehalose biosynthetic process"/>
    <property type="evidence" value="ECO:0007669"/>
    <property type="project" value="UniProtKB-UniPathway"/>
</dbReference>
<dbReference type="InterPro" id="IPR044651">
    <property type="entry name" value="OTSB-like"/>
</dbReference>
<dbReference type="KEGG" id="gcr:GcLGCM259_0441"/>
<evidence type="ECO:0000256" key="1">
    <source>
        <dbReference type="ARBA" id="ARBA00022801"/>
    </source>
</evidence>
<dbReference type="RefSeq" id="WP_138174912.1">
    <property type="nucleotide sequence ID" value="NZ_BAAAGL010000008.1"/>
</dbReference>
<dbReference type="UniPathway" id="UPA00299"/>
<keyword evidence="1 3" id="KW-0378">Hydrolase</keyword>
<organism evidence="4 5">
    <name type="scientific">Glutamicibacter creatinolyticus</name>
    <dbReference type="NCBI Taxonomy" id="162496"/>
    <lineage>
        <taxon>Bacteria</taxon>
        <taxon>Bacillati</taxon>
        <taxon>Actinomycetota</taxon>
        <taxon>Actinomycetes</taxon>
        <taxon>Micrococcales</taxon>
        <taxon>Micrococcaceae</taxon>
        <taxon>Glutamicibacter</taxon>
    </lineage>
</organism>
<dbReference type="Gene3D" id="3.40.50.1000">
    <property type="entry name" value="HAD superfamily/HAD-like"/>
    <property type="match status" value="1"/>
</dbReference>
<evidence type="ECO:0000256" key="3">
    <source>
        <dbReference type="RuleBase" id="RU361117"/>
    </source>
</evidence>
<dbReference type="NCBIfam" id="TIGR00685">
    <property type="entry name" value="T6PP"/>
    <property type="match status" value="1"/>
</dbReference>
<dbReference type="InterPro" id="IPR003337">
    <property type="entry name" value="Trehalose_PPase"/>
</dbReference>
<dbReference type="InterPro" id="IPR023214">
    <property type="entry name" value="HAD_sf"/>
</dbReference>
<dbReference type="SUPFAM" id="SSF56784">
    <property type="entry name" value="HAD-like"/>
    <property type="match status" value="1"/>
</dbReference>
<dbReference type="GO" id="GO:0046872">
    <property type="term" value="F:metal ion binding"/>
    <property type="evidence" value="ECO:0007669"/>
    <property type="project" value="UniProtKB-KW"/>
</dbReference>
<dbReference type="GO" id="GO:0004805">
    <property type="term" value="F:trehalose-phosphatase activity"/>
    <property type="evidence" value="ECO:0007669"/>
    <property type="project" value="UniProtKB-EC"/>
</dbReference>
<evidence type="ECO:0000313" key="4">
    <source>
        <dbReference type="EMBL" id="QCY46209.1"/>
    </source>
</evidence>
<reference evidence="4 5" key="1">
    <citation type="submission" date="2018-12" db="EMBL/GenBank/DDBJ databases">
        <title>Complete Genome Sequence of Glutamicibacter creatinolyticus strain LGCM259,isolated from an abscess of a 12-year-old mare in Italy.</title>
        <authorList>
            <person name="Santos R.G."/>
            <person name="Silva A.L."/>
            <person name="Seyffert N."/>
            <person name="Castro T.L.P."/>
            <person name="Attili A.R."/>
            <person name="Rifici C."/>
            <person name="Mazzullo G."/>
            <person name="Brenig B."/>
            <person name="Venanzi F."/>
            <person name="Azevedo V."/>
        </authorList>
    </citation>
    <scope>NUCLEOTIDE SEQUENCE [LARGE SCALE GENOMIC DNA]</scope>
    <source>
        <strain evidence="4 5">LGCM 259</strain>
    </source>
</reference>
<dbReference type="EMBL" id="CP034412">
    <property type="protein sequence ID" value="QCY46209.1"/>
    <property type="molecule type" value="Genomic_DNA"/>
</dbReference>
<comment type="cofactor">
    <cofactor evidence="3">
        <name>Mg(2+)</name>
        <dbReference type="ChEBI" id="CHEBI:18420"/>
    </cofactor>
</comment>
<dbReference type="EC" id="3.1.3.12" evidence="3"/>